<name>A0A2A4K9U7_HELVI</name>
<proteinExistence type="predicted"/>
<protein>
    <submittedName>
        <fullName evidence="3">Uncharacterized protein</fullName>
    </submittedName>
</protein>
<dbReference type="AlphaFoldDB" id="A0A2A4K9U7"/>
<comment type="caution">
    <text evidence="3">The sequence shown here is derived from an EMBL/GenBank/DDBJ whole genome shotgun (WGS) entry which is preliminary data.</text>
</comment>
<organism evidence="3">
    <name type="scientific">Heliothis virescens</name>
    <name type="common">Tobacco budworm moth</name>
    <dbReference type="NCBI Taxonomy" id="7102"/>
    <lineage>
        <taxon>Eukaryota</taxon>
        <taxon>Metazoa</taxon>
        <taxon>Ecdysozoa</taxon>
        <taxon>Arthropoda</taxon>
        <taxon>Hexapoda</taxon>
        <taxon>Insecta</taxon>
        <taxon>Pterygota</taxon>
        <taxon>Neoptera</taxon>
        <taxon>Endopterygota</taxon>
        <taxon>Lepidoptera</taxon>
        <taxon>Glossata</taxon>
        <taxon>Ditrysia</taxon>
        <taxon>Noctuoidea</taxon>
        <taxon>Noctuidae</taxon>
        <taxon>Heliothinae</taxon>
        <taxon>Heliothis</taxon>
    </lineage>
</organism>
<evidence type="ECO:0000313" key="3">
    <source>
        <dbReference type="EMBL" id="PCG81001.1"/>
    </source>
</evidence>
<evidence type="ECO:0000256" key="2">
    <source>
        <dbReference type="SAM" id="SignalP"/>
    </source>
</evidence>
<feature type="region of interest" description="Disordered" evidence="1">
    <location>
        <begin position="423"/>
        <end position="449"/>
    </location>
</feature>
<feature type="signal peptide" evidence="2">
    <location>
        <begin position="1"/>
        <end position="23"/>
    </location>
</feature>
<feature type="chain" id="PRO_5012539876" evidence="2">
    <location>
        <begin position="24"/>
        <end position="449"/>
    </location>
</feature>
<evidence type="ECO:0000256" key="1">
    <source>
        <dbReference type="SAM" id="MobiDB-lite"/>
    </source>
</evidence>
<gene>
    <name evidence="3" type="ORF">B5V51_6789</name>
</gene>
<accession>A0A2A4K9U7</accession>
<sequence length="449" mass="51646">MDARIHACVLFLLCLLLVQITRPYNIRNHPCCLEPNENLTLAMIIDAFEIYGHDPTDKLDNLWLYQNEMLRVKTAEDQYLINERIHIATDHLGRFVKLHIQELKVLLITLDDVIDNMLTMYENHNSVAAERKATYTGGPVPMEFYMSQEFYCGKNVYIFMSELYSDIYNMGRGVAPYCKDRSFVFLGFLHFHDEAKYYLLDDPSISFPTDNYLHGLECHMGICVFRFPFKKLLQRVRDVSTLPKAIVKCGTEMYKLPPLSAASCIITSGSFILDFNIQGVRYRHYDYLLTLPNGNTYYTKERHSPLICDHHVCEWNYTNHYGGPFLIPGDPGTGIDAVPPYIEPTPKPDGDGDEENITVPYILDGCLFMYPPNYGSIAGKSYLDVIDLHDDRFTCNAAGGNKGLYWYPQWMGAVPHHPYPAMGDDKEYEPNGPFYSHQQGYDMDEQDIE</sequence>
<dbReference type="EMBL" id="NWSH01000004">
    <property type="protein sequence ID" value="PCG81001.1"/>
    <property type="molecule type" value="Genomic_DNA"/>
</dbReference>
<reference evidence="3" key="1">
    <citation type="submission" date="2017-09" db="EMBL/GenBank/DDBJ databases">
        <title>Contemporary evolution of a Lepidopteran species, Heliothis virescens, in response to modern agricultural practices.</title>
        <authorList>
            <person name="Fritz M.L."/>
            <person name="Deyonke A.M."/>
            <person name="Papanicolaou A."/>
            <person name="Micinski S."/>
            <person name="Westbrook J."/>
            <person name="Gould F."/>
        </authorList>
    </citation>
    <scope>NUCLEOTIDE SEQUENCE [LARGE SCALE GENOMIC DNA]</scope>
    <source>
        <strain evidence="3">HvINT-</strain>
        <tissue evidence="3">Whole body</tissue>
    </source>
</reference>
<keyword evidence="2" id="KW-0732">Signal</keyword>